<dbReference type="PANTHER" id="PTHR42825:SF2">
    <property type="entry name" value="BRANCHED-CHAIN-AMINO-ACID AMINOTRANSFERASE 3, CHLOROPLASTIC-RELATED"/>
    <property type="match status" value="1"/>
</dbReference>
<evidence type="ECO:0000256" key="4">
    <source>
        <dbReference type="ARBA" id="ARBA00022679"/>
    </source>
</evidence>
<dbReference type="InterPro" id="IPR043132">
    <property type="entry name" value="BCAT-like_C"/>
</dbReference>
<dbReference type="InterPro" id="IPR018300">
    <property type="entry name" value="Aminotrans_IV_CS"/>
</dbReference>
<comment type="cofactor">
    <cofactor evidence="1 7">
        <name>pyridoxal 5'-phosphate</name>
        <dbReference type="ChEBI" id="CHEBI:597326"/>
    </cofactor>
</comment>
<proteinExistence type="inferred from homology"/>
<reference evidence="9 10" key="1">
    <citation type="journal article" date="2024" name="Nat. Commun.">
        <title>Phylogenomics reveals the evolutionary origins of lichenization in chlorophyte algae.</title>
        <authorList>
            <person name="Puginier C."/>
            <person name="Libourel C."/>
            <person name="Otte J."/>
            <person name="Skaloud P."/>
            <person name="Haon M."/>
            <person name="Grisel S."/>
            <person name="Petersen M."/>
            <person name="Berrin J.G."/>
            <person name="Delaux P.M."/>
            <person name="Dal Grande F."/>
            <person name="Keller J."/>
        </authorList>
    </citation>
    <scope>NUCLEOTIDE SEQUENCE [LARGE SCALE GENOMIC DNA]</scope>
    <source>
        <strain evidence="9 10">SAG 216-7</strain>
    </source>
</reference>
<dbReference type="PIRSF" id="PIRSF006468">
    <property type="entry name" value="BCAT1"/>
    <property type="match status" value="1"/>
</dbReference>
<keyword evidence="4 8" id="KW-0808">Transferase</keyword>
<dbReference type="PROSITE" id="PS00770">
    <property type="entry name" value="AA_TRANSFER_CLASS_4"/>
    <property type="match status" value="1"/>
</dbReference>
<dbReference type="NCBIfam" id="TIGR01123">
    <property type="entry name" value="ilvE_II"/>
    <property type="match status" value="1"/>
</dbReference>
<dbReference type="EMBL" id="JALJOT010000009">
    <property type="protein sequence ID" value="KAK9907767.1"/>
    <property type="molecule type" value="Genomic_DNA"/>
</dbReference>
<organism evidence="9 10">
    <name type="scientific">Coccomyxa subellipsoidea</name>
    <dbReference type="NCBI Taxonomy" id="248742"/>
    <lineage>
        <taxon>Eukaryota</taxon>
        <taxon>Viridiplantae</taxon>
        <taxon>Chlorophyta</taxon>
        <taxon>core chlorophytes</taxon>
        <taxon>Trebouxiophyceae</taxon>
        <taxon>Trebouxiophyceae incertae sedis</taxon>
        <taxon>Coccomyxaceae</taxon>
        <taxon>Coccomyxa</taxon>
    </lineage>
</organism>
<keyword evidence="5 7" id="KW-0663">Pyridoxal phosphate</keyword>
<gene>
    <name evidence="9" type="ORF">WJX75_009620</name>
</gene>
<dbReference type="NCBIfam" id="NF009897">
    <property type="entry name" value="PRK13357.1"/>
    <property type="match status" value="1"/>
</dbReference>
<dbReference type="PANTHER" id="PTHR42825">
    <property type="entry name" value="AMINO ACID AMINOTRANSFERASE"/>
    <property type="match status" value="1"/>
</dbReference>
<evidence type="ECO:0000313" key="10">
    <source>
        <dbReference type="Proteomes" id="UP001491310"/>
    </source>
</evidence>
<dbReference type="Proteomes" id="UP001491310">
    <property type="component" value="Unassembled WGS sequence"/>
</dbReference>
<comment type="catalytic activity">
    <reaction evidence="8">
        <text>L-isoleucine + 2-oxoglutarate = (S)-3-methyl-2-oxopentanoate + L-glutamate</text>
        <dbReference type="Rhea" id="RHEA:24801"/>
        <dbReference type="ChEBI" id="CHEBI:16810"/>
        <dbReference type="ChEBI" id="CHEBI:29985"/>
        <dbReference type="ChEBI" id="CHEBI:35146"/>
        <dbReference type="ChEBI" id="CHEBI:58045"/>
        <dbReference type="EC" id="2.6.1.42"/>
    </reaction>
</comment>
<dbReference type="EC" id="2.6.1.42" evidence="8"/>
<name>A0ABR2YLZ2_9CHLO</name>
<dbReference type="InterPro" id="IPR001544">
    <property type="entry name" value="Aminotrans_IV"/>
</dbReference>
<accession>A0ABR2YLZ2</accession>
<dbReference type="InterPro" id="IPR043131">
    <property type="entry name" value="BCAT-like_N"/>
</dbReference>
<dbReference type="CDD" id="cd01557">
    <property type="entry name" value="BCAT_beta_family"/>
    <property type="match status" value="1"/>
</dbReference>
<comment type="catalytic activity">
    <reaction evidence="8">
        <text>L-leucine + 2-oxoglutarate = 4-methyl-2-oxopentanoate + L-glutamate</text>
        <dbReference type="Rhea" id="RHEA:18321"/>
        <dbReference type="ChEBI" id="CHEBI:16810"/>
        <dbReference type="ChEBI" id="CHEBI:17865"/>
        <dbReference type="ChEBI" id="CHEBI:29985"/>
        <dbReference type="ChEBI" id="CHEBI:57427"/>
        <dbReference type="EC" id="2.6.1.42"/>
    </reaction>
</comment>
<evidence type="ECO:0000256" key="5">
    <source>
        <dbReference type="ARBA" id="ARBA00022898"/>
    </source>
</evidence>
<keyword evidence="10" id="KW-1185">Reference proteome</keyword>
<comment type="catalytic activity">
    <reaction evidence="8">
        <text>L-valine + 2-oxoglutarate = 3-methyl-2-oxobutanoate + L-glutamate</text>
        <dbReference type="Rhea" id="RHEA:24813"/>
        <dbReference type="ChEBI" id="CHEBI:11851"/>
        <dbReference type="ChEBI" id="CHEBI:16810"/>
        <dbReference type="ChEBI" id="CHEBI:29985"/>
        <dbReference type="ChEBI" id="CHEBI:57762"/>
        <dbReference type="EC" id="2.6.1.42"/>
    </reaction>
</comment>
<comment type="caution">
    <text evidence="9">The sequence shown here is derived from an EMBL/GenBank/DDBJ whole genome shotgun (WGS) entry which is preliminary data.</text>
</comment>
<evidence type="ECO:0000256" key="2">
    <source>
        <dbReference type="ARBA" id="ARBA00009320"/>
    </source>
</evidence>
<keyword evidence="3 8" id="KW-0032">Aminotransferase</keyword>
<comment type="similarity">
    <text evidence="2 6">Belongs to the class-IV pyridoxal-phosphate-dependent aminotransferase family.</text>
</comment>
<evidence type="ECO:0000256" key="6">
    <source>
        <dbReference type="RuleBase" id="RU004106"/>
    </source>
</evidence>
<dbReference type="SUPFAM" id="SSF56752">
    <property type="entry name" value="D-aminoacid aminotransferase-like PLP-dependent enzymes"/>
    <property type="match status" value="1"/>
</dbReference>
<keyword evidence="8" id="KW-0100">Branched-chain amino acid biosynthesis</keyword>
<evidence type="ECO:0000256" key="3">
    <source>
        <dbReference type="ARBA" id="ARBA00022576"/>
    </source>
</evidence>
<evidence type="ECO:0000256" key="8">
    <source>
        <dbReference type="RuleBase" id="RU004517"/>
    </source>
</evidence>
<keyword evidence="8" id="KW-0028">Amino-acid biosynthesis</keyword>
<evidence type="ECO:0000256" key="1">
    <source>
        <dbReference type="ARBA" id="ARBA00001933"/>
    </source>
</evidence>
<dbReference type="InterPro" id="IPR036038">
    <property type="entry name" value="Aminotransferase-like"/>
</dbReference>
<dbReference type="Gene3D" id="3.20.10.10">
    <property type="entry name" value="D-amino Acid Aminotransferase, subunit A, domain 2"/>
    <property type="match status" value="1"/>
</dbReference>
<dbReference type="InterPro" id="IPR033939">
    <property type="entry name" value="BCAT_family"/>
</dbReference>
<dbReference type="Gene3D" id="3.30.470.10">
    <property type="match status" value="1"/>
</dbReference>
<dbReference type="Pfam" id="PF01063">
    <property type="entry name" value="Aminotran_4"/>
    <property type="match status" value="1"/>
</dbReference>
<evidence type="ECO:0000313" key="9">
    <source>
        <dbReference type="EMBL" id="KAK9907767.1"/>
    </source>
</evidence>
<sequence length="415" mass="44502">MAHPTCSSQLTSLSDRNAVFVRHAPSRSSNRLNAFPTQRQRQRLHSQLLRASAILTKEEPSIASTSGSGDSSNGAMPADINWDELGFGIDHMAPYMYRATYHPGSGWEGGLEPYGPLQLDPSAQVLNYGQSVFEGMKAQRSAKGNIVVFRPDENAARMMAGAERLSMPPPPPELFLEAVLSTCRANAHYIPPQGKGSLYMRPLLLGTGSILGLGPAPSYSFVVYAAAVGAYFKTGQLTPIDLIVEERFHRAAPGGMGGTKAAGNYSPVLVVQLAAKQSGYADVVYLDAKTDTYLEEVSSCNIFVVKGNTIKTPPLAGTILPGVTRKSVIQLARQLGYEVQETNVAVTEAMEADEIFTTGTAVVVSAVGSLTHRGVRKQFGEAGQPTRTALRLYEALTALQQEKADDPFGWIVPVA</sequence>
<protein>
    <recommendedName>
        <fullName evidence="8">Branched-chain-amino-acid aminotransferase</fullName>
        <ecNumber evidence="8">2.6.1.42</ecNumber>
    </recommendedName>
</protein>
<dbReference type="InterPro" id="IPR005786">
    <property type="entry name" value="B_amino_transII"/>
</dbReference>
<evidence type="ECO:0000256" key="7">
    <source>
        <dbReference type="RuleBase" id="RU004516"/>
    </source>
</evidence>